<dbReference type="GO" id="GO:0006047">
    <property type="term" value="P:UDP-N-acetylglucosamine metabolic process"/>
    <property type="evidence" value="ECO:0007669"/>
    <property type="project" value="InterPro"/>
</dbReference>
<reference evidence="2" key="1">
    <citation type="submission" date="2018-05" db="EMBL/GenBank/DDBJ databases">
        <authorList>
            <person name="Lanie J.A."/>
            <person name="Ng W.-L."/>
            <person name="Kazmierczak K.M."/>
            <person name="Andrzejewski T.M."/>
            <person name="Davidsen T.M."/>
            <person name="Wayne K.J."/>
            <person name="Tettelin H."/>
            <person name="Glass J.I."/>
            <person name="Rusch D."/>
            <person name="Podicherti R."/>
            <person name="Tsui H.-C.T."/>
            <person name="Winkler M.E."/>
        </authorList>
    </citation>
    <scope>NUCLEOTIDE SEQUENCE</scope>
</reference>
<dbReference type="Gene3D" id="3.40.50.2000">
    <property type="entry name" value="Glycogen Phosphorylase B"/>
    <property type="match status" value="1"/>
</dbReference>
<dbReference type="SUPFAM" id="SSF53756">
    <property type="entry name" value="UDP-Glycosyltransferase/glycogen phosphorylase"/>
    <property type="match status" value="1"/>
</dbReference>
<accession>A0A382WH92</accession>
<dbReference type="GO" id="GO:0004553">
    <property type="term" value="F:hydrolase activity, hydrolyzing O-glycosyl compounds"/>
    <property type="evidence" value="ECO:0007669"/>
    <property type="project" value="InterPro"/>
</dbReference>
<name>A0A382WH92_9ZZZZ</name>
<feature type="domain" description="UDP-N-acetylglucosamine 2-epimerase" evidence="1">
    <location>
        <begin position="25"/>
        <end position="198"/>
    </location>
</feature>
<dbReference type="AlphaFoldDB" id="A0A382WH92"/>
<sequence>MKPKLCVISGSRAEYGLMRNVLFPLKKSKLINLQFIITGSHLSSKHGKTIGEIESDSIKIDKKIEILSDDDSSIGIADSISKSIEITSRALTKLNPDMILVLGDRYEIFAVSTAAMILNIPISHIHGGEITEAAIDEAIRHSLTKMSYFHFVTTEVYKKRVIQLGEDPKRVFFVGGLGIDSIENTSLLTRKQLEKKFNVKLNKTFL</sequence>
<evidence type="ECO:0000313" key="2">
    <source>
        <dbReference type="EMBL" id="SVD58286.1"/>
    </source>
</evidence>
<gene>
    <name evidence="2" type="ORF">METZ01_LOCUS411140</name>
</gene>
<feature type="non-terminal residue" evidence="2">
    <location>
        <position position="206"/>
    </location>
</feature>
<dbReference type="PANTHER" id="PTHR43174">
    <property type="entry name" value="UDP-N-ACETYLGLUCOSAMINE 2-EPIMERASE"/>
    <property type="match status" value="1"/>
</dbReference>
<organism evidence="2">
    <name type="scientific">marine metagenome</name>
    <dbReference type="NCBI Taxonomy" id="408172"/>
    <lineage>
        <taxon>unclassified sequences</taxon>
        <taxon>metagenomes</taxon>
        <taxon>ecological metagenomes</taxon>
    </lineage>
</organism>
<protein>
    <recommendedName>
        <fullName evidence="1">UDP-N-acetylglucosamine 2-epimerase domain-containing protein</fullName>
    </recommendedName>
</protein>
<dbReference type="PANTHER" id="PTHR43174:SF3">
    <property type="entry name" value="UDP-N-ACETYLGLUCOSAMINE 2-EPIMERASE"/>
    <property type="match status" value="1"/>
</dbReference>
<dbReference type="NCBIfam" id="TIGR03568">
    <property type="entry name" value="NeuC_NnaA"/>
    <property type="match status" value="1"/>
</dbReference>
<evidence type="ECO:0000259" key="1">
    <source>
        <dbReference type="Pfam" id="PF02350"/>
    </source>
</evidence>
<dbReference type="InterPro" id="IPR020004">
    <property type="entry name" value="UDP-GlcNAc_Epase"/>
</dbReference>
<dbReference type="EMBL" id="UINC01159927">
    <property type="protein sequence ID" value="SVD58286.1"/>
    <property type="molecule type" value="Genomic_DNA"/>
</dbReference>
<dbReference type="InterPro" id="IPR003331">
    <property type="entry name" value="UDP_GlcNAc_Epimerase_2_dom"/>
</dbReference>
<dbReference type="InterPro" id="IPR029767">
    <property type="entry name" value="WecB-like"/>
</dbReference>
<proteinExistence type="predicted"/>
<dbReference type="Pfam" id="PF02350">
    <property type="entry name" value="Epimerase_2"/>
    <property type="match status" value="1"/>
</dbReference>